<proteinExistence type="predicted"/>
<evidence type="ECO:0000313" key="3">
    <source>
        <dbReference type="Proteomes" id="UP000012960"/>
    </source>
</evidence>
<dbReference type="SUPFAM" id="SSF46565">
    <property type="entry name" value="Chaperone J-domain"/>
    <property type="match status" value="1"/>
</dbReference>
<dbReference type="Gramene" id="Ma10_t17020.1">
    <property type="protein sequence ID" value="Ma10_p17020.1"/>
    <property type="gene ID" value="Ma10_g17020"/>
</dbReference>
<feature type="domain" description="J" evidence="1">
    <location>
        <begin position="3"/>
        <end position="64"/>
    </location>
</feature>
<dbReference type="InParanoid" id="A0A804KX55"/>
<dbReference type="Pfam" id="PF23551">
    <property type="entry name" value="Zn_ribbon_20"/>
    <property type="match status" value="1"/>
</dbReference>
<organism evidence="2 3">
    <name type="scientific">Musa acuminata subsp. malaccensis</name>
    <name type="common">Wild banana</name>
    <name type="synonym">Musa malaccensis</name>
    <dbReference type="NCBI Taxonomy" id="214687"/>
    <lineage>
        <taxon>Eukaryota</taxon>
        <taxon>Viridiplantae</taxon>
        <taxon>Streptophyta</taxon>
        <taxon>Embryophyta</taxon>
        <taxon>Tracheophyta</taxon>
        <taxon>Spermatophyta</taxon>
        <taxon>Magnoliopsida</taxon>
        <taxon>Liliopsida</taxon>
        <taxon>Zingiberales</taxon>
        <taxon>Musaceae</taxon>
        <taxon>Musa</taxon>
    </lineage>
</organism>
<dbReference type="InterPro" id="IPR036869">
    <property type="entry name" value="J_dom_sf"/>
</dbReference>
<dbReference type="InterPro" id="IPR056988">
    <property type="entry name" value="Zn_ribbon_pln"/>
</dbReference>
<dbReference type="PANTHER" id="PTHR44137:SF3">
    <property type="entry name" value="DNAJ HEAT SHOCK N-TERMINAL DOMAIN-CONTAINING PROTEIN"/>
    <property type="match status" value="1"/>
</dbReference>
<dbReference type="PROSITE" id="PS50076">
    <property type="entry name" value="DNAJ_2"/>
    <property type="match status" value="1"/>
</dbReference>
<dbReference type="CDD" id="cd06257">
    <property type="entry name" value="DnaJ"/>
    <property type="match status" value="1"/>
</dbReference>
<dbReference type="PANTHER" id="PTHR44137">
    <property type="entry name" value="BNAC03G44070D PROTEIN"/>
    <property type="match status" value="1"/>
</dbReference>
<keyword evidence="3" id="KW-1185">Reference proteome</keyword>
<evidence type="ECO:0000313" key="2">
    <source>
        <dbReference type="EnsemblPlants" id="Ma10_p17020.1"/>
    </source>
</evidence>
<name>A0A804KX55_MUSAM</name>
<dbReference type="EnsemblPlants" id="Ma10_t17020.1">
    <property type="protein sequence ID" value="Ma10_p17020.1"/>
    <property type="gene ID" value="Ma10_g17020"/>
</dbReference>
<dbReference type="AlphaFoldDB" id="A0A804KX55"/>
<sequence>MESYKYTLPADATENSTCLKYCTRNIYRKLALQRHPDKNKSIGADSAFKLMSDKNWKMEYDQLRIVNGFQNQGSQPNGDHSVRSSAIGRMQYEYSRIFFNHNLLCPNCHQAFVAIELGIPGNAANSSISWLAKRCPQNLNHNYIAENCWFQRGPKGG</sequence>
<dbReference type="InterPro" id="IPR001623">
    <property type="entry name" value="DnaJ_domain"/>
</dbReference>
<reference evidence="2" key="1">
    <citation type="submission" date="2021-05" db="UniProtKB">
        <authorList>
            <consortium name="EnsemblPlants"/>
        </authorList>
    </citation>
    <scope>IDENTIFICATION</scope>
    <source>
        <strain evidence="2">subsp. malaccensis</strain>
    </source>
</reference>
<dbReference type="Gene3D" id="1.10.287.110">
    <property type="entry name" value="DnaJ domain"/>
    <property type="match status" value="1"/>
</dbReference>
<evidence type="ECO:0000259" key="1">
    <source>
        <dbReference type="PROSITE" id="PS50076"/>
    </source>
</evidence>
<dbReference type="Proteomes" id="UP000012960">
    <property type="component" value="Unplaced"/>
</dbReference>
<protein>
    <recommendedName>
        <fullName evidence="1">J domain-containing protein</fullName>
    </recommendedName>
</protein>
<dbReference type="GO" id="GO:0005783">
    <property type="term" value="C:endoplasmic reticulum"/>
    <property type="evidence" value="ECO:0007669"/>
    <property type="project" value="UniProtKB-ARBA"/>
</dbReference>
<accession>A0A804KX55</accession>